<organism evidence="1 2">
    <name type="scientific">Gluconobacter thailandicus NBRC 3257</name>
    <dbReference type="NCBI Taxonomy" id="1381097"/>
    <lineage>
        <taxon>Bacteria</taxon>
        <taxon>Pseudomonadati</taxon>
        <taxon>Pseudomonadota</taxon>
        <taxon>Alphaproteobacteria</taxon>
        <taxon>Acetobacterales</taxon>
        <taxon>Acetobacteraceae</taxon>
        <taxon>Gluconobacter</taxon>
    </lineage>
</organism>
<evidence type="ECO:0000313" key="1">
    <source>
        <dbReference type="EMBL" id="GAD25937.1"/>
    </source>
</evidence>
<dbReference type="Proteomes" id="UP000018209">
    <property type="component" value="Unassembled WGS sequence"/>
</dbReference>
<evidence type="ECO:0000313" key="2">
    <source>
        <dbReference type="Proteomes" id="UP000018209"/>
    </source>
</evidence>
<protein>
    <recommendedName>
        <fullName evidence="3">Transposase</fullName>
    </recommendedName>
</protein>
<reference evidence="1 2" key="1">
    <citation type="submission" date="2013-08" db="EMBL/GenBank/DDBJ databases">
        <title>Gluconobacter thailandicus NBRC 3257 whole genome sequence.</title>
        <authorList>
            <person name="Matsutani M."/>
            <person name="Yakushi T."/>
            <person name="Matsushita K."/>
        </authorList>
    </citation>
    <scope>NUCLEOTIDE SEQUENCE [LARGE SCALE GENOMIC DNA]</scope>
    <source>
        <strain evidence="1 2">NBRC 3257</strain>
    </source>
</reference>
<proteinExistence type="predicted"/>
<name>A0ABQ0IUQ7_GLUTH</name>
<evidence type="ECO:0008006" key="3">
    <source>
        <dbReference type="Google" id="ProtNLM"/>
    </source>
</evidence>
<accession>A0ABQ0IUQ7</accession>
<sequence length="38" mass="4383">MYRQSKLQTQDSSAHARVFVSDTAFTPPGTRWSLMRPQ</sequence>
<gene>
    <name evidence="1" type="ORF">NBRC3257_0936</name>
</gene>
<keyword evidence="2" id="KW-1185">Reference proteome</keyword>
<dbReference type="EMBL" id="BASM01000013">
    <property type="protein sequence ID" value="GAD25937.1"/>
    <property type="molecule type" value="Genomic_DNA"/>
</dbReference>
<comment type="caution">
    <text evidence="1">The sequence shown here is derived from an EMBL/GenBank/DDBJ whole genome shotgun (WGS) entry which is preliminary data.</text>
</comment>